<dbReference type="InterPro" id="IPR036628">
    <property type="entry name" value="Clp_N_dom_sf"/>
</dbReference>
<evidence type="ECO:0008006" key="3">
    <source>
        <dbReference type="Google" id="ProtNLM"/>
    </source>
</evidence>
<name>A0A9D1GVR8_9ACTN</name>
<evidence type="ECO:0000313" key="1">
    <source>
        <dbReference type="EMBL" id="HIT74217.1"/>
    </source>
</evidence>
<dbReference type="EMBL" id="DVLP01000040">
    <property type="protein sequence ID" value="HIT74217.1"/>
    <property type="molecule type" value="Genomic_DNA"/>
</dbReference>
<dbReference type="Proteomes" id="UP000886842">
    <property type="component" value="Unassembled WGS sequence"/>
</dbReference>
<comment type="caution">
    <text evidence="1">The sequence shown here is derived from an EMBL/GenBank/DDBJ whole genome shotgun (WGS) entry which is preliminary data.</text>
</comment>
<dbReference type="SUPFAM" id="SSF81923">
    <property type="entry name" value="Double Clp-N motif"/>
    <property type="match status" value="1"/>
</dbReference>
<accession>A0A9D1GVR8</accession>
<reference evidence="1" key="1">
    <citation type="submission" date="2020-10" db="EMBL/GenBank/DDBJ databases">
        <authorList>
            <person name="Gilroy R."/>
        </authorList>
    </citation>
    <scope>NUCLEOTIDE SEQUENCE</scope>
    <source>
        <strain evidence="1">ChiGjej1B1-24693</strain>
    </source>
</reference>
<organism evidence="1 2">
    <name type="scientific">Candidatus Avipropionibacterium avicola</name>
    <dbReference type="NCBI Taxonomy" id="2840701"/>
    <lineage>
        <taxon>Bacteria</taxon>
        <taxon>Bacillati</taxon>
        <taxon>Actinomycetota</taxon>
        <taxon>Actinomycetes</taxon>
        <taxon>Propionibacteriales</taxon>
        <taxon>Propionibacteriaceae</taxon>
        <taxon>Propionibacteriaceae incertae sedis</taxon>
        <taxon>Candidatus Avipropionibacterium</taxon>
    </lineage>
</organism>
<proteinExistence type="predicted"/>
<reference evidence="1" key="2">
    <citation type="journal article" date="2021" name="PeerJ">
        <title>Extensive microbial diversity within the chicken gut microbiome revealed by metagenomics and culture.</title>
        <authorList>
            <person name="Gilroy R."/>
            <person name="Ravi A."/>
            <person name="Getino M."/>
            <person name="Pursley I."/>
            <person name="Horton D.L."/>
            <person name="Alikhan N.F."/>
            <person name="Baker D."/>
            <person name="Gharbi K."/>
            <person name="Hall N."/>
            <person name="Watson M."/>
            <person name="Adriaenssens E.M."/>
            <person name="Foster-Nyarko E."/>
            <person name="Jarju S."/>
            <person name="Secka A."/>
            <person name="Antonio M."/>
            <person name="Oren A."/>
            <person name="Chaudhuri R.R."/>
            <person name="La Ragione R."/>
            <person name="Hildebrand F."/>
            <person name="Pallen M.J."/>
        </authorList>
    </citation>
    <scope>NUCLEOTIDE SEQUENCE</scope>
    <source>
        <strain evidence="1">ChiGjej1B1-24693</strain>
    </source>
</reference>
<dbReference type="Gene3D" id="1.10.1780.10">
    <property type="entry name" value="Clp, N-terminal domain"/>
    <property type="match status" value="1"/>
</dbReference>
<gene>
    <name evidence="1" type="ORF">IAA98_01355</name>
</gene>
<evidence type="ECO:0000313" key="2">
    <source>
        <dbReference type="Proteomes" id="UP000886842"/>
    </source>
</evidence>
<sequence length="222" mass="23483">MPKVNVYLPDGLAAEVRATGVAVSAVCQQALSDAVRSADPVQPPTTDAEATTARIGFTRRAHNVVVAATDAGDTSLALLEALLDSEGLVVAVLAGWEIESDDLRAELSARRPGTRLDPVQAVVDRAVEQARALEQSPLGTEHLLLGLAAGDTEERCARTLTDLGLTREHAVAGVRVARATWDHARRTAAITGLAAPVRAAVEDIRVRLDRIENRIGQQDPLA</sequence>
<dbReference type="AlphaFoldDB" id="A0A9D1GVR8"/>
<protein>
    <recommendedName>
        <fullName evidence="3">Clp R domain-containing protein</fullName>
    </recommendedName>
</protein>